<dbReference type="Pfam" id="PF19890">
    <property type="entry name" value="DUF6363"/>
    <property type="match status" value="1"/>
</dbReference>
<protein>
    <recommendedName>
        <fullName evidence="5">PNPLA domain-containing protein</fullName>
    </recommendedName>
</protein>
<dbReference type="InterPro" id="IPR016035">
    <property type="entry name" value="Acyl_Trfase/lysoPLipase"/>
</dbReference>
<evidence type="ECO:0000259" key="5">
    <source>
        <dbReference type="PROSITE" id="PS51635"/>
    </source>
</evidence>
<dbReference type="GO" id="GO:0016042">
    <property type="term" value="P:lipid catabolic process"/>
    <property type="evidence" value="ECO:0007669"/>
    <property type="project" value="UniProtKB-UniRule"/>
</dbReference>
<feature type="short sequence motif" description="GXSXG" evidence="4">
    <location>
        <begin position="36"/>
        <end position="40"/>
    </location>
</feature>
<comment type="caution">
    <text evidence="4">Lacks conserved residue(s) required for the propagation of feature annotation.</text>
</comment>
<dbReference type="InterPro" id="IPR050301">
    <property type="entry name" value="NTE"/>
</dbReference>
<dbReference type="AlphaFoldDB" id="A0A096AY28"/>
<dbReference type="RefSeq" id="WP_009260370.1">
    <property type="nucleotide sequence ID" value="NZ_KN174171.1"/>
</dbReference>
<organism evidence="6 7">
    <name type="scientific">Flavonifractor plautii 1_3_50AFAA</name>
    <dbReference type="NCBI Taxonomy" id="742738"/>
    <lineage>
        <taxon>Bacteria</taxon>
        <taxon>Bacillati</taxon>
        <taxon>Bacillota</taxon>
        <taxon>Clostridia</taxon>
        <taxon>Eubacteriales</taxon>
        <taxon>Oscillospiraceae</taxon>
        <taxon>Flavonifractor</taxon>
    </lineage>
</organism>
<dbReference type="Pfam" id="PF01734">
    <property type="entry name" value="Patatin"/>
    <property type="match status" value="1"/>
</dbReference>
<evidence type="ECO:0000256" key="4">
    <source>
        <dbReference type="PROSITE-ProRule" id="PRU01161"/>
    </source>
</evidence>
<dbReference type="InterPro" id="IPR002641">
    <property type="entry name" value="PNPLA_dom"/>
</dbReference>
<dbReference type="InterPro" id="IPR037483">
    <property type="entry name" value="YjjU-like"/>
</dbReference>
<dbReference type="PANTHER" id="PTHR14226">
    <property type="entry name" value="NEUROPATHY TARGET ESTERASE/SWISS CHEESE D.MELANOGASTER"/>
    <property type="match status" value="1"/>
</dbReference>
<dbReference type="Gene3D" id="3.40.1090.10">
    <property type="entry name" value="Cytosolic phospholipase A2 catalytic domain"/>
    <property type="match status" value="2"/>
</dbReference>
<dbReference type="PROSITE" id="PS51635">
    <property type="entry name" value="PNPLA"/>
    <property type="match status" value="1"/>
</dbReference>
<feature type="short sequence motif" description="DGA/G" evidence="4">
    <location>
        <begin position="160"/>
        <end position="162"/>
    </location>
</feature>
<reference evidence="6 7" key="1">
    <citation type="submission" date="2011-08" db="EMBL/GenBank/DDBJ databases">
        <title>The Genome Sequence of Clostridium orbiscindens 1_3_50AFAA.</title>
        <authorList>
            <consortium name="The Broad Institute Genome Sequencing Platform"/>
            <person name="Earl A."/>
            <person name="Ward D."/>
            <person name="Feldgarden M."/>
            <person name="Gevers D."/>
            <person name="Daigneault M."/>
            <person name="Strauss J."/>
            <person name="Allen-Vercoe E."/>
            <person name="Young S.K."/>
            <person name="Zeng Q."/>
            <person name="Gargeya S."/>
            <person name="Fitzgerald M."/>
            <person name="Haas B."/>
            <person name="Abouelleil A."/>
            <person name="Alvarado L."/>
            <person name="Arachchi H.M."/>
            <person name="Berlin A."/>
            <person name="Brown A."/>
            <person name="Chapman S.B."/>
            <person name="Chen Z."/>
            <person name="Dunbar C."/>
            <person name="Freedman E."/>
            <person name="Gearin G."/>
            <person name="Gellesch M."/>
            <person name="Goldberg J."/>
            <person name="Griggs A."/>
            <person name="Gujja S."/>
            <person name="Heiman D."/>
            <person name="Howarth C."/>
            <person name="Larson L."/>
            <person name="Lui A."/>
            <person name="MacDonald P.J.P."/>
            <person name="Montmayeur A."/>
            <person name="Murphy C."/>
            <person name="Neiman D."/>
            <person name="Pearson M."/>
            <person name="Priest M."/>
            <person name="Roberts A."/>
            <person name="Saif S."/>
            <person name="Shea T."/>
            <person name="Shenoy N."/>
            <person name="Sisk P."/>
            <person name="Stolte C."/>
            <person name="Sykes S."/>
            <person name="Wortman J."/>
            <person name="Nusbaum C."/>
            <person name="Birren B."/>
        </authorList>
    </citation>
    <scope>NUCLEOTIDE SEQUENCE [LARGE SCALE GENOMIC DNA]</scope>
    <source>
        <strain evidence="6 7">1_3_50AFAA</strain>
    </source>
</reference>
<sequence>MKTGIVLEGGAVRTIFSTGVCDALLTRDLLPDYVIGVSAGIAYGVSYVSKQSRRNLDIMVNYINDKRYMGFGNLLRRDNRAYFGLDFVFGTIPNELIPFDYDTFAAYPGEVEAVVTNMDTGKAEYFPVERRDDRFKLLQATCALPFLFPVFDIQGKPCMDGGAADAIPYERALERGCERVIVVLTRERSYVRRPEKLQPLIDAAYRKYPRFCDTMRRRADAYNTSRERLFQLEREGRALLFAPHSTEGFHRTEKDVEKIRALWKDGYDEGMERLDEVQAFLSGS</sequence>
<dbReference type="HOGENOM" id="CLU_048271_1_0_9"/>
<comment type="caution">
    <text evidence="6">The sequence shown here is derived from an EMBL/GenBank/DDBJ whole genome shotgun (WGS) entry which is preliminary data.</text>
</comment>
<keyword evidence="2 4" id="KW-0442">Lipid degradation</keyword>
<dbReference type="PANTHER" id="PTHR14226:SF25">
    <property type="entry name" value="PHOSPHOESTERASE"/>
    <property type="match status" value="1"/>
</dbReference>
<evidence type="ECO:0000256" key="1">
    <source>
        <dbReference type="ARBA" id="ARBA00022801"/>
    </source>
</evidence>
<dbReference type="GO" id="GO:0016787">
    <property type="term" value="F:hydrolase activity"/>
    <property type="evidence" value="ECO:0007669"/>
    <property type="project" value="UniProtKB-UniRule"/>
</dbReference>
<proteinExistence type="predicted"/>
<evidence type="ECO:0000313" key="7">
    <source>
        <dbReference type="Proteomes" id="UP000029585"/>
    </source>
</evidence>
<evidence type="ECO:0000256" key="2">
    <source>
        <dbReference type="ARBA" id="ARBA00022963"/>
    </source>
</evidence>
<feature type="active site" description="Proton acceptor" evidence="4">
    <location>
        <position position="160"/>
    </location>
</feature>
<feature type="domain" description="PNPLA" evidence="5">
    <location>
        <begin position="5"/>
        <end position="173"/>
    </location>
</feature>
<feature type="active site" description="Nucleophile" evidence="4">
    <location>
        <position position="38"/>
    </location>
</feature>
<keyword evidence="1 4" id="KW-0378">Hydrolase</keyword>
<evidence type="ECO:0000313" key="6">
    <source>
        <dbReference type="EMBL" id="KGF51998.1"/>
    </source>
</evidence>
<keyword evidence="7" id="KW-1185">Reference proteome</keyword>
<dbReference type="EMBL" id="ADLO01000134">
    <property type="protein sequence ID" value="KGF51998.1"/>
    <property type="molecule type" value="Genomic_DNA"/>
</dbReference>
<dbReference type="CDD" id="cd07208">
    <property type="entry name" value="Pat_hypo_Ecoli_yjju_like"/>
    <property type="match status" value="1"/>
</dbReference>
<dbReference type="Proteomes" id="UP000029585">
    <property type="component" value="Unassembled WGS sequence"/>
</dbReference>
<dbReference type="SUPFAM" id="SSF52151">
    <property type="entry name" value="FabD/lysophospholipase-like"/>
    <property type="match status" value="1"/>
</dbReference>
<keyword evidence="3 4" id="KW-0443">Lipid metabolism</keyword>
<gene>
    <name evidence="6" type="ORF">HMPREF9460_04173</name>
</gene>
<dbReference type="eggNOG" id="COG4667">
    <property type="taxonomic scope" value="Bacteria"/>
</dbReference>
<accession>A0A096AY28</accession>
<evidence type="ECO:0000256" key="3">
    <source>
        <dbReference type="ARBA" id="ARBA00023098"/>
    </source>
</evidence>
<dbReference type="PATRIC" id="fig|742738.3.peg.4285"/>
<dbReference type="InterPro" id="IPR045943">
    <property type="entry name" value="DUF6363"/>
</dbReference>
<name>A0A096AY28_FLAPL</name>